<protein>
    <submittedName>
        <fullName evidence="3">Uncharacterized protein LOC111293393</fullName>
    </submittedName>
</protein>
<dbReference type="GeneID" id="111293393"/>
<reference evidence="3" key="1">
    <citation type="submission" date="2025-08" db="UniProtKB">
        <authorList>
            <consortium name="RefSeq"/>
        </authorList>
    </citation>
    <scope>IDENTIFICATION</scope>
    <source>
        <tissue evidence="3">Fruit stalk</tissue>
    </source>
</reference>
<dbReference type="GO" id="GO:0004523">
    <property type="term" value="F:RNA-DNA hybrid ribonuclease activity"/>
    <property type="evidence" value="ECO:0007669"/>
    <property type="project" value="InterPro"/>
</dbReference>
<feature type="domain" description="RNase H type-1" evidence="1">
    <location>
        <begin position="16"/>
        <end position="137"/>
    </location>
</feature>
<dbReference type="InterPro" id="IPR002156">
    <property type="entry name" value="RNaseH_domain"/>
</dbReference>
<dbReference type="PANTHER" id="PTHR47723">
    <property type="entry name" value="OS05G0353850 PROTEIN"/>
    <property type="match status" value="1"/>
</dbReference>
<dbReference type="InterPro" id="IPR036397">
    <property type="entry name" value="RNaseH_sf"/>
</dbReference>
<dbReference type="InterPro" id="IPR012337">
    <property type="entry name" value="RNaseH-like_sf"/>
</dbReference>
<evidence type="ECO:0000313" key="2">
    <source>
        <dbReference type="Proteomes" id="UP000515121"/>
    </source>
</evidence>
<dbReference type="AlphaFoldDB" id="A0A6P5YMX5"/>
<accession>A0A6P5YMX5</accession>
<keyword evidence="2" id="KW-1185">Reference proteome</keyword>
<sequence length="168" mass="18705">MVRKWEAAPETLHKVNFDGALYSHSRKGDVGVLLRDHRGQVAGAVAFIVNLVSDACVIEAIAAVKALEFATQMGCRKIVLEGDSRIVSNCLTKKDEVLSNIGPIIHDGRRWVRKFDICMIEHTKREGNEAAHSLAQYSLQLNSDRFWVEDFPDSITLAVLMDIASLNK</sequence>
<dbReference type="InterPro" id="IPR053151">
    <property type="entry name" value="RNase_H-like"/>
</dbReference>
<name>A0A6P5YMX5_DURZI</name>
<dbReference type="RefSeq" id="XP_022741874.1">
    <property type="nucleotide sequence ID" value="XM_022886139.1"/>
</dbReference>
<dbReference type="KEGG" id="dzi:111293393"/>
<organism evidence="2 3">
    <name type="scientific">Durio zibethinus</name>
    <name type="common">Durian</name>
    <dbReference type="NCBI Taxonomy" id="66656"/>
    <lineage>
        <taxon>Eukaryota</taxon>
        <taxon>Viridiplantae</taxon>
        <taxon>Streptophyta</taxon>
        <taxon>Embryophyta</taxon>
        <taxon>Tracheophyta</taxon>
        <taxon>Spermatophyta</taxon>
        <taxon>Magnoliopsida</taxon>
        <taxon>eudicotyledons</taxon>
        <taxon>Gunneridae</taxon>
        <taxon>Pentapetalae</taxon>
        <taxon>rosids</taxon>
        <taxon>malvids</taxon>
        <taxon>Malvales</taxon>
        <taxon>Malvaceae</taxon>
        <taxon>Helicteroideae</taxon>
        <taxon>Durio</taxon>
    </lineage>
</organism>
<dbReference type="InterPro" id="IPR044730">
    <property type="entry name" value="RNase_H-like_dom_plant"/>
</dbReference>
<dbReference type="Pfam" id="PF13456">
    <property type="entry name" value="RVT_3"/>
    <property type="match status" value="1"/>
</dbReference>
<dbReference type="CDD" id="cd06222">
    <property type="entry name" value="RNase_H_like"/>
    <property type="match status" value="1"/>
</dbReference>
<dbReference type="OrthoDB" id="998887at2759"/>
<evidence type="ECO:0000259" key="1">
    <source>
        <dbReference type="Pfam" id="PF13456"/>
    </source>
</evidence>
<dbReference type="SUPFAM" id="SSF53098">
    <property type="entry name" value="Ribonuclease H-like"/>
    <property type="match status" value="1"/>
</dbReference>
<gene>
    <name evidence="3" type="primary">LOC111293393</name>
</gene>
<dbReference type="Gene3D" id="3.30.420.10">
    <property type="entry name" value="Ribonuclease H-like superfamily/Ribonuclease H"/>
    <property type="match status" value="1"/>
</dbReference>
<evidence type="ECO:0000313" key="3">
    <source>
        <dbReference type="RefSeq" id="XP_022741874.1"/>
    </source>
</evidence>
<dbReference type="Proteomes" id="UP000515121">
    <property type="component" value="Unplaced"/>
</dbReference>
<proteinExistence type="predicted"/>
<dbReference type="GO" id="GO:0003676">
    <property type="term" value="F:nucleic acid binding"/>
    <property type="evidence" value="ECO:0007669"/>
    <property type="project" value="InterPro"/>
</dbReference>
<dbReference type="PANTHER" id="PTHR47723:SF21">
    <property type="entry name" value="POLYNUCLEOTIDYL TRANSFERASE, RIBONUCLEASE H-LIKE SUPERFAMILY PROTEIN"/>
    <property type="match status" value="1"/>
</dbReference>